<organism evidence="7 8">
    <name type="scientific">Clostridium cadaveris</name>
    <dbReference type="NCBI Taxonomy" id="1529"/>
    <lineage>
        <taxon>Bacteria</taxon>
        <taxon>Bacillati</taxon>
        <taxon>Bacillota</taxon>
        <taxon>Clostridia</taxon>
        <taxon>Eubacteriales</taxon>
        <taxon>Clostridiaceae</taxon>
        <taxon>Clostridium</taxon>
    </lineage>
</organism>
<keyword evidence="3" id="KW-0378">Hydrolase</keyword>
<evidence type="ECO:0000313" key="8">
    <source>
        <dbReference type="Proteomes" id="UP000182135"/>
    </source>
</evidence>
<comment type="similarity">
    <text evidence="5">Belongs to the Prp family.</text>
</comment>
<evidence type="ECO:0000313" key="7">
    <source>
        <dbReference type="EMBL" id="SFF57964.1"/>
    </source>
</evidence>
<dbReference type="STRING" id="1529.SAMN04487885_103112"/>
<evidence type="ECO:0000256" key="6">
    <source>
        <dbReference type="ARBA" id="ARBA00044538"/>
    </source>
</evidence>
<dbReference type="EMBL" id="FOOE01000003">
    <property type="protein sequence ID" value="SFF57964.1"/>
    <property type="molecule type" value="Genomic_DNA"/>
</dbReference>
<dbReference type="Proteomes" id="UP000182135">
    <property type="component" value="Unassembled WGS sequence"/>
</dbReference>
<dbReference type="Pfam" id="PF04327">
    <property type="entry name" value="Peptidase_Prp"/>
    <property type="match status" value="1"/>
</dbReference>
<keyword evidence="1" id="KW-0690">Ribosome biogenesis</keyword>
<dbReference type="OrthoDB" id="48998at2"/>
<dbReference type="GeneID" id="90545314"/>
<dbReference type="NCBIfam" id="NF011127">
    <property type="entry name" value="PRK14553.1-7"/>
    <property type="match status" value="1"/>
</dbReference>
<protein>
    <recommendedName>
        <fullName evidence="6">Ribosomal processing cysteine protease Prp</fullName>
    </recommendedName>
</protein>
<evidence type="ECO:0000256" key="2">
    <source>
        <dbReference type="ARBA" id="ARBA00022670"/>
    </source>
</evidence>
<evidence type="ECO:0000256" key="5">
    <source>
        <dbReference type="ARBA" id="ARBA00044503"/>
    </source>
</evidence>
<name>A0A1I2JTP7_9CLOT</name>
<dbReference type="InterPro" id="IPR007422">
    <property type="entry name" value="Peptidase_Prp"/>
</dbReference>
<evidence type="ECO:0000256" key="4">
    <source>
        <dbReference type="ARBA" id="ARBA00022807"/>
    </source>
</evidence>
<keyword evidence="2" id="KW-0645">Protease</keyword>
<dbReference type="eggNOG" id="COG2868">
    <property type="taxonomic scope" value="Bacteria"/>
</dbReference>
<dbReference type="AlphaFoldDB" id="A0A1I2JTP7"/>
<keyword evidence="4" id="KW-0788">Thiol protease</keyword>
<accession>A0A1I2JTP7</accession>
<dbReference type="GO" id="GO:0042254">
    <property type="term" value="P:ribosome biogenesis"/>
    <property type="evidence" value="ECO:0007669"/>
    <property type="project" value="UniProtKB-KW"/>
</dbReference>
<proteinExistence type="inferred from homology"/>
<dbReference type="RefSeq" id="WP_027638610.1">
    <property type="nucleotide sequence ID" value="NZ_BAAACD010000003.1"/>
</dbReference>
<keyword evidence="8" id="KW-1185">Reference proteome</keyword>
<dbReference type="InterPro" id="IPR036764">
    <property type="entry name" value="Peptidase_Prp_sf"/>
</dbReference>
<dbReference type="CDD" id="cd16332">
    <property type="entry name" value="Prp-like"/>
    <property type="match status" value="1"/>
</dbReference>
<dbReference type="SUPFAM" id="SSF118010">
    <property type="entry name" value="TM1457-like"/>
    <property type="match status" value="1"/>
</dbReference>
<dbReference type="Gene3D" id="3.30.70.1490">
    <property type="entry name" value="Cysteine protease Prp"/>
    <property type="match status" value="1"/>
</dbReference>
<reference evidence="7 8" key="1">
    <citation type="submission" date="2016-10" db="EMBL/GenBank/DDBJ databases">
        <authorList>
            <person name="de Groot N.N."/>
        </authorList>
    </citation>
    <scope>NUCLEOTIDE SEQUENCE [LARGE SCALE GENOMIC DNA]</scope>
    <source>
        <strain evidence="7 8">NLAE-zl-G419</strain>
    </source>
</reference>
<evidence type="ECO:0000256" key="1">
    <source>
        <dbReference type="ARBA" id="ARBA00022517"/>
    </source>
</evidence>
<dbReference type="GO" id="GO:0008234">
    <property type="term" value="F:cysteine-type peptidase activity"/>
    <property type="evidence" value="ECO:0007669"/>
    <property type="project" value="UniProtKB-KW"/>
</dbReference>
<sequence>MIKIVLQKKGDNIIAFDISGHGVSQAELDSAIGDAYDLVCNTVSVLSQSIIIGMEEVLHIEPQYSIKDGYLSLSPLEGKSIELSQVLLKTFEKSLESTIKSLDISFGCKKRKEYINLIEKEV</sequence>
<dbReference type="GO" id="GO:0006508">
    <property type="term" value="P:proteolysis"/>
    <property type="evidence" value="ECO:0007669"/>
    <property type="project" value="UniProtKB-KW"/>
</dbReference>
<evidence type="ECO:0000256" key="3">
    <source>
        <dbReference type="ARBA" id="ARBA00022801"/>
    </source>
</evidence>
<gene>
    <name evidence="7" type="ORF">SAMN04487885_103112</name>
</gene>